<sequence length="386" mass="43738">CCCNSCDCANTYTFQAIQKVHPVLKYDIKTVKNPPHDSIQITWIGHATVLVQMEGMNILADPVFSNKCGPGFNIGYTRFTPPACKMEDLPRIDVVIISHNHHDHLDTWSVRGIAELHPKAKWLVGLGNKKFCVEKGCADVEELNWWDPTIVDGFIYSMVWMDSGKPKIQLIGQKYGPFDLASIPIGAYEPRYITEFQYVNPEEAVKVHIDINSKISVGMHWGTFELTDEPPQELERQMYMKNLDPKTFFNLQIGETWIVGENRDYDPPFMEREKRGTPRLNYDRPNGDLSGFTTVATLQDPLSMVDALCQDIKTENQVKKIECSHPRRISPDGPSSHNNHTDLATLTVKEPSAPSKRSMARDAQWPHNTQEDSASVVKPTGRSKPR</sequence>
<feature type="non-terminal residue" evidence="2">
    <location>
        <position position="1"/>
    </location>
</feature>
<evidence type="ECO:0000313" key="2">
    <source>
        <dbReference type="EMBL" id="WAR12189.1"/>
    </source>
</evidence>
<dbReference type="PANTHER" id="PTHR15032">
    <property type="entry name" value="N-ACYL-PHOSPHATIDYLETHANOLAMINE-HYDROLYZING PHOSPHOLIPASE D"/>
    <property type="match status" value="1"/>
</dbReference>
<dbReference type="Gene3D" id="3.60.15.10">
    <property type="entry name" value="Ribonuclease Z/Hydroxyacylglutathione hydrolase-like"/>
    <property type="match status" value="2"/>
</dbReference>
<organism evidence="2 3">
    <name type="scientific">Mya arenaria</name>
    <name type="common">Soft-shell clam</name>
    <dbReference type="NCBI Taxonomy" id="6604"/>
    <lineage>
        <taxon>Eukaryota</taxon>
        <taxon>Metazoa</taxon>
        <taxon>Spiralia</taxon>
        <taxon>Lophotrochozoa</taxon>
        <taxon>Mollusca</taxon>
        <taxon>Bivalvia</taxon>
        <taxon>Autobranchia</taxon>
        <taxon>Heteroconchia</taxon>
        <taxon>Euheterodonta</taxon>
        <taxon>Imparidentia</taxon>
        <taxon>Neoheterodontei</taxon>
        <taxon>Myida</taxon>
        <taxon>Myoidea</taxon>
        <taxon>Myidae</taxon>
        <taxon>Mya</taxon>
    </lineage>
</organism>
<feature type="compositionally biased region" description="Polar residues" evidence="1">
    <location>
        <begin position="333"/>
        <end position="344"/>
    </location>
</feature>
<dbReference type="Pfam" id="PF13483">
    <property type="entry name" value="Lactamase_B_3"/>
    <property type="match status" value="1"/>
</dbReference>
<feature type="region of interest" description="Disordered" evidence="1">
    <location>
        <begin position="322"/>
        <end position="386"/>
    </location>
</feature>
<dbReference type="SUPFAM" id="SSF56281">
    <property type="entry name" value="Metallo-hydrolase/oxidoreductase"/>
    <property type="match status" value="1"/>
</dbReference>
<accession>A0ABY7ETC3</accession>
<protein>
    <submittedName>
        <fullName evidence="2">NAPEP-like protein</fullName>
    </submittedName>
</protein>
<name>A0ABY7ETC3_MYAAR</name>
<reference evidence="2" key="1">
    <citation type="submission" date="2022-11" db="EMBL/GenBank/DDBJ databases">
        <title>Centuries of genome instability and evolution in soft-shell clam transmissible cancer (bioRxiv).</title>
        <authorList>
            <person name="Hart S.F.M."/>
            <person name="Yonemitsu M.A."/>
            <person name="Giersch R.M."/>
            <person name="Beal B.F."/>
            <person name="Arriagada G."/>
            <person name="Davis B.W."/>
            <person name="Ostrander E.A."/>
            <person name="Goff S.P."/>
            <person name="Metzger M.J."/>
        </authorList>
    </citation>
    <scope>NUCLEOTIDE SEQUENCE</scope>
    <source>
        <strain evidence="2">MELC-2E11</strain>
        <tissue evidence="2">Siphon/mantle</tissue>
    </source>
</reference>
<dbReference type="InterPro" id="IPR036866">
    <property type="entry name" value="RibonucZ/Hydroxyglut_hydro"/>
</dbReference>
<dbReference type="PANTHER" id="PTHR15032:SF4">
    <property type="entry name" value="N-ACYL-PHOSPHATIDYLETHANOLAMINE-HYDROLYZING PHOSPHOLIPASE D"/>
    <property type="match status" value="1"/>
</dbReference>
<keyword evidence="3" id="KW-1185">Reference proteome</keyword>
<proteinExistence type="predicted"/>
<gene>
    <name evidence="2" type="ORF">MAR_026369</name>
</gene>
<evidence type="ECO:0000313" key="3">
    <source>
        <dbReference type="Proteomes" id="UP001164746"/>
    </source>
</evidence>
<dbReference type="EMBL" id="CP111019">
    <property type="protein sequence ID" value="WAR12189.1"/>
    <property type="molecule type" value="Genomic_DNA"/>
</dbReference>
<dbReference type="Proteomes" id="UP001164746">
    <property type="component" value="Chromosome 8"/>
</dbReference>
<evidence type="ECO:0000256" key="1">
    <source>
        <dbReference type="SAM" id="MobiDB-lite"/>
    </source>
</evidence>
<feature type="non-terminal residue" evidence="2">
    <location>
        <position position="386"/>
    </location>
</feature>